<dbReference type="RefSeq" id="WP_196147956.1">
    <property type="nucleotide sequence ID" value="NZ_JADMLG010000002.1"/>
</dbReference>
<dbReference type="EMBL" id="JADMLG010000002">
    <property type="protein sequence ID" value="MBH0775598.1"/>
    <property type="molecule type" value="Genomic_DNA"/>
</dbReference>
<comment type="caution">
    <text evidence="3">The sequence shown here is derived from an EMBL/GenBank/DDBJ whole genome shotgun (WGS) entry which is preliminary data.</text>
</comment>
<keyword evidence="2" id="KW-0472">Membrane</keyword>
<dbReference type="AlphaFoldDB" id="A0A931N2K1"/>
<evidence type="ECO:0000313" key="3">
    <source>
        <dbReference type="EMBL" id="MBH0775598.1"/>
    </source>
</evidence>
<accession>A0A931N2K1</accession>
<evidence type="ECO:0000256" key="1">
    <source>
        <dbReference type="SAM" id="MobiDB-lite"/>
    </source>
</evidence>
<feature type="transmembrane region" description="Helical" evidence="2">
    <location>
        <begin position="182"/>
        <end position="205"/>
    </location>
</feature>
<keyword evidence="4" id="KW-1185">Reference proteome</keyword>
<gene>
    <name evidence="3" type="ORF">IT779_04745</name>
</gene>
<keyword evidence="2" id="KW-1133">Transmembrane helix</keyword>
<feature type="transmembrane region" description="Helical" evidence="2">
    <location>
        <begin position="155"/>
        <end position="176"/>
    </location>
</feature>
<organism evidence="3 4">
    <name type="scientific">Nocardia bovistercoris</name>
    <dbReference type="NCBI Taxonomy" id="2785916"/>
    <lineage>
        <taxon>Bacteria</taxon>
        <taxon>Bacillati</taxon>
        <taxon>Actinomycetota</taxon>
        <taxon>Actinomycetes</taxon>
        <taxon>Mycobacteriales</taxon>
        <taxon>Nocardiaceae</taxon>
        <taxon>Nocardia</taxon>
    </lineage>
</organism>
<proteinExistence type="predicted"/>
<reference evidence="3" key="1">
    <citation type="submission" date="2020-11" db="EMBL/GenBank/DDBJ databases">
        <title>Nocardia NEAU-351.nov., a novel actinomycete isolated from the cow dung.</title>
        <authorList>
            <person name="Zhang X."/>
        </authorList>
    </citation>
    <scope>NUCLEOTIDE SEQUENCE</scope>
    <source>
        <strain evidence="3">NEAU-351</strain>
    </source>
</reference>
<evidence type="ECO:0000256" key="2">
    <source>
        <dbReference type="SAM" id="Phobius"/>
    </source>
</evidence>
<feature type="compositionally biased region" description="Polar residues" evidence="1">
    <location>
        <begin position="17"/>
        <end position="28"/>
    </location>
</feature>
<feature type="compositionally biased region" description="Basic and acidic residues" evidence="1">
    <location>
        <begin position="1"/>
        <end position="12"/>
    </location>
</feature>
<keyword evidence="2" id="KW-0812">Transmembrane</keyword>
<evidence type="ECO:0000313" key="4">
    <source>
        <dbReference type="Proteomes" id="UP000655751"/>
    </source>
</evidence>
<protein>
    <submittedName>
        <fullName evidence="3">Uncharacterized protein</fullName>
    </submittedName>
</protein>
<feature type="region of interest" description="Disordered" evidence="1">
    <location>
        <begin position="1"/>
        <end position="39"/>
    </location>
</feature>
<dbReference type="Proteomes" id="UP000655751">
    <property type="component" value="Unassembled WGS sequence"/>
</dbReference>
<sequence>MRRITPRGERYRPNSGGFETTAQPSEPLTYQRPHTHESDVTVRLRRCREPLPNTATLWLVTPRRLRVEPLELELAQPLPDVCAVHGRPASAREPTRTYLYDTDIHPRFHRTAVERDLAKVIRLRPIETAPVSTIVVGEWPTCDRCHRTSLRYKRLALALLWLMAADLVALVIAVVADIDALIPPLALGLLPGSFPLGLVALILLLKKSSKRVTFRPIYDERFAFIAAHANFRAALNHPPPDKHGPP</sequence>
<name>A0A931N2K1_9NOCA</name>